<evidence type="ECO:0000313" key="1">
    <source>
        <dbReference type="EMBL" id="KAK2945079.1"/>
    </source>
</evidence>
<comment type="caution">
    <text evidence="1">The sequence shown here is derived from an EMBL/GenBank/DDBJ whole genome shotgun (WGS) entry which is preliminary data.</text>
</comment>
<sequence>MMFCSRNANLRRQPSCFQALFAHRTDHSVSTSRYNGFTFCSQSPQLFVVCIIRKINALAESHLYSEEQTSHITARLTIVTIIQCICEEDESQIQRKKLTPKSNTYGLRFELNNNQKTETLLTSVQSQLA</sequence>
<evidence type="ECO:0000313" key="2">
    <source>
        <dbReference type="Proteomes" id="UP001281761"/>
    </source>
</evidence>
<dbReference type="Proteomes" id="UP001281761">
    <property type="component" value="Unassembled WGS sequence"/>
</dbReference>
<name>A0ABQ9WZZ0_9EUKA</name>
<keyword evidence="2" id="KW-1185">Reference proteome</keyword>
<accession>A0ABQ9WZZ0</accession>
<dbReference type="EMBL" id="JARBJD010000274">
    <property type="protein sequence ID" value="KAK2945079.1"/>
    <property type="molecule type" value="Genomic_DNA"/>
</dbReference>
<gene>
    <name evidence="1" type="ORF">BLNAU_20024</name>
</gene>
<reference evidence="1 2" key="1">
    <citation type="journal article" date="2022" name="bioRxiv">
        <title>Genomics of Preaxostyla Flagellates Illuminates Evolutionary Transitions and the Path Towards Mitochondrial Loss.</title>
        <authorList>
            <person name="Novak L.V.F."/>
            <person name="Treitli S.C."/>
            <person name="Pyrih J."/>
            <person name="Halakuc P."/>
            <person name="Pipaliya S.V."/>
            <person name="Vacek V."/>
            <person name="Brzon O."/>
            <person name="Soukal P."/>
            <person name="Eme L."/>
            <person name="Dacks J.B."/>
            <person name="Karnkowska A."/>
            <person name="Elias M."/>
            <person name="Hampl V."/>
        </authorList>
    </citation>
    <scope>NUCLEOTIDE SEQUENCE [LARGE SCALE GENOMIC DNA]</scope>
    <source>
        <strain evidence="1">NAU3</strain>
        <tissue evidence="1">Gut</tissue>
    </source>
</reference>
<organism evidence="1 2">
    <name type="scientific">Blattamonas nauphoetae</name>
    <dbReference type="NCBI Taxonomy" id="2049346"/>
    <lineage>
        <taxon>Eukaryota</taxon>
        <taxon>Metamonada</taxon>
        <taxon>Preaxostyla</taxon>
        <taxon>Oxymonadida</taxon>
        <taxon>Blattamonas</taxon>
    </lineage>
</organism>
<protein>
    <submittedName>
        <fullName evidence="1">Uncharacterized protein</fullName>
    </submittedName>
</protein>
<proteinExistence type="predicted"/>